<proteinExistence type="predicted"/>
<protein>
    <submittedName>
        <fullName evidence="1">Uncharacterized protein</fullName>
    </submittedName>
</protein>
<comment type="caution">
    <text evidence="1">The sequence shown here is derived from an EMBL/GenBank/DDBJ whole genome shotgun (WGS) entry which is preliminary data.</text>
</comment>
<dbReference type="EMBL" id="JSVU01000002">
    <property type="protein sequence ID" value="KJJ39349.1"/>
    <property type="molecule type" value="Genomic_DNA"/>
</dbReference>
<reference evidence="1 2" key="1">
    <citation type="submission" date="2014-10" db="EMBL/GenBank/DDBJ databases">
        <title>Genome sequencing of Vitellibacter vladivostokensis KMM 3516.</title>
        <authorList>
            <person name="Thevarajoo S."/>
            <person name="Selvaratnam C."/>
            <person name="Goh K.M."/>
            <person name="Chong C.S."/>
        </authorList>
    </citation>
    <scope>NUCLEOTIDE SEQUENCE [LARGE SCALE GENOMIC DNA]</scope>
    <source>
        <strain evidence="1 2">KMM 3516</strain>
    </source>
</reference>
<evidence type="ECO:0000313" key="2">
    <source>
        <dbReference type="Proteomes" id="UP000033497"/>
    </source>
</evidence>
<gene>
    <name evidence="1" type="ORF">MB09_03660</name>
</gene>
<keyword evidence="2" id="KW-1185">Reference proteome</keyword>
<evidence type="ECO:0000313" key="1">
    <source>
        <dbReference type="EMBL" id="KJJ39349.1"/>
    </source>
</evidence>
<dbReference type="Proteomes" id="UP000033497">
    <property type="component" value="Unassembled WGS sequence"/>
</dbReference>
<sequence>MQKCEFRPGGLRSQFRLAMECSVPAERIGLAKWRAEIGDGVQDLFNEALYPKCSFSRNVEEWAEG</sequence>
<name>A0ABR5DKN8_9FLAO</name>
<accession>A0ABR5DKN8</accession>
<organism evidence="1 2">
    <name type="scientific">Aequorivita vladivostokensis</name>
    <dbReference type="NCBI Taxonomy" id="171194"/>
    <lineage>
        <taxon>Bacteria</taxon>
        <taxon>Pseudomonadati</taxon>
        <taxon>Bacteroidota</taxon>
        <taxon>Flavobacteriia</taxon>
        <taxon>Flavobacteriales</taxon>
        <taxon>Flavobacteriaceae</taxon>
        <taxon>Aequorivita</taxon>
    </lineage>
</organism>